<comment type="caution">
    <text evidence="1">The sequence shown here is derived from an EMBL/GenBank/DDBJ whole genome shotgun (WGS) entry which is preliminary data.</text>
</comment>
<evidence type="ECO:0000313" key="1">
    <source>
        <dbReference type="EMBL" id="EJL67665.1"/>
    </source>
</evidence>
<sequence length="310" mass="34795">MKRFFYFILLLAGLSSIHSCKDLIDEDGNPLLDMHNNQGLNGPRALYREITDTDTTAEYHYNGLLLSRVLTKGASITDVMYSGDKISKIDFRGFLDLDNDGALDEDSISYSQIFTYGQSGRVQTISENRWVYRRPPLVPPATTPNPFALLRKTKTLYNLKYAAATSKLDSIIMKTGEEVPGTPFDYTNYSKTAYTYLGDNISGVVRHYGPMSGGVFSPAITKLGYDYSNFDTRISPYTLLPFAYKVSVLLSTEINDRRSLILSPNSPKRMAITDLTTPIPVPAIFSTDYNYDPQTYVTKGFGINFIYKPL</sequence>
<protein>
    <submittedName>
        <fullName evidence="1">Uncharacterized protein</fullName>
    </submittedName>
</protein>
<dbReference type="EMBL" id="AKJY01000117">
    <property type="protein sequence ID" value="EJL67665.1"/>
    <property type="molecule type" value="Genomic_DNA"/>
</dbReference>
<dbReference type="PATRIC" id="fig|1144316.3.peg.4102"/>
<name>J2JIE2_9FLAO</name>
<dbReference type="RefSeq" id="WP_007847305.1">
    <property type="nucleotide sequence ID" value="NZ_AKJY01000117.1"/>
</dbReference>
<dbReference type="Proteomes" id="UP000007509">
    <property type="component" value="Unassembled WGS sequence"/>
</dbReference>
<evidence type="ECO:0000313" key="2">
    <source>
        <dbReference type="Proteomes" id="UP000007509"/>
    </source>
</evidence>
<keyword evidence="2" id="KW-1185">Reference proteome</keyword>
<dbReference type="AlphaFoldDB" id="J2JIE2"/>
<accession>J2JIE2</accession>
<gene>
    <name evidence="1" type="ORF">PMI13_04101</name>
</gene>
<proteinExistence type="predicted"/>
<organism evidence="1 2">
    <name type="scientific">Chryseobacterium populi</name>
    <dbReference type="NCBI Taxonomy" id="1144316"/>
    <lineage>
        <taxon>Bacteria</taxon>
        <taxon>Pseudomonadati</taxon>
        <taxon>Bacteroidota</taxon>
        <taxon>Flavobacteriia</taxon>
        <taxon>Flavobacteriales</taxon>
        <taxon>Weeksellaceae</taxon>
        <taxon>Chryseobacterium group</taxon>
        <taxon>Chryseobacterium</taxon>
    </lineage>
</organism>
<reference evidence="1 2" key="1">
    <citation type="journal article" date="2012" name="J. Bacteriol.">
        <title>Twenty-one genome sequences from Pseudomonas species and 19 genome sequences from diverse bacteria isolated from the rhizosphere and endosphere of Populus deltoides.</title>
        <authorList>
            <person name="Brown S.D."/>
            <person name="Utturkar S.M."/>
            <person name="Klingeman D.M."/>
            <person name="Johnson C.M."/>
            <person name="Martin S.L."/>
            <person name="Land M.L."/>
            <person name="Lu T.Y."/>
            <person name="Schadt C.W."/>
            <person name="Doktycz M.J."/>
            <person name="Pelletier D.A."/>
        </authorList>
    </citation>
    <scope>NUCLEOTIDE SEQUENCE [LARGE SCALE GENOMIC DNA]</scope>
    <source>
        <strain evidence="1 2">CF314</strain>
    </source>
</reference>
<dbReference type="OrthoDB" id="1232270at2"/>